<dbReference type="EMBL" id="DQSV01000035">
    <property type="protein sequence ID" value="HIP16996.1"/>
    <property type="molecule type" value="Genomic_DNA"/>
</dbReference>
<dbReference type="InterPro" id="IPR043941">
    <property type="entry name" value="EMC6-arch"/>
</dbReference>
<keyword evidence="1" id="KW-0472">Membrane</keyword>
<gene>
    <name evidence="2" type="ORF">EYG76_01660</name>
</gene>
<sequence length="91" mass="9840">MDIEGKLTIIHAIGGILFGILANYVYNLGFGIFSGVATLLFLFLGLIIVGHISAMVFGSTSLTQKQWLGCGGMSYFFIAIVFWVLAYNGII</sequence>
<keyword evidence="1" id="KW-0812">Transmembrane</keyword>
<dbReference type="Pfam" id="PF19094">
    <property type="entry name" value="EMC6_arch"/>
    <property type="match status" value="1"/>
</dbReference>
<evidence type="ECO:0000313" key="3">
    <source>
        <dbReference type="Proteomes" id="UP000605144"/>
    </source>
</evidence>
<proteinExistence type="predicted"/>
<keyword evidence="1" id="KW-1133">Transmembrane helix</keyword>
<name>A0A832YRX8_9EURY</name>
<feature type="transmembrane region" description="Helical" evidence="1">
    <location>
        <begin position="7"/>
        <end position="26"/>
    </location>
</feature>
<feature type="transmembrane region" description="Helical" evidence="1">
    <location>
        <begin position="32"/>
        <end position="55"/>
    </location>
</feature>
<evidence type="ECO:0000256" key="1">
    <source>
        <dbReference type="SAM" id="Phobius"/>
    </source>
</evidence>
<reference evidence="2" key="1">
    <citation type="journal article" date="2020" name="ISME J.">
        <title>Gammaproteobacteria mediating utilization of methyl-, sulfur- and petroleum organic compounds in deep ocean hydrothermal plumes.</title>
        <authorList>
            <person name="Zhou Z."/>
            <person name="Liu Y."/>
            <person name="Pan J."/>
            <person name="Cron B.R."/>
            <person name="Toner B.M."/>
            <person name="Anantharaman K."/>
            <person name="Breier J.A."/>
            <person name="Dick G.J."/>
            <person name="Li M."/>
        </authorList>
    </citation>
    <scope>NUCLEOTIDE SEQUENCE</scope>
    <source>
        <strain evidence="2">SZUA-1385</strain>
    </source>
</reference>
<feature type="transmembrane region" description="Helical" evidence="1">
    <location>
        <begin position="67"/>
        <end position="86"/>
    </location>
</feature>
<dbReference type="AlphaFoldDB" id="A0A832YRX8"/>
<evidence type="ECO:0000313" key="2">
    <source>
        <dbReference type="EMBL" id="HIP16996.1"/>
    </source>
</evidence>
<organism evidence="2 3">
    <name type="scientific">Methanothermococcus okinawensis</name>
    <dbReference type="NCBI Taxonomy" id="155863"/>
    <lineage>
        <taxon>Archaea</taxon>
        <taxon>Methanobacteriati</taxon>
        <taxon>Methanobacteriota</taxon>
        <taxon>Methanomada group</taxon>
        <taxon>Methanococci</taxon>
        <taxon>Methanococcales</taxon>
        <taxon>Methanococcaceae</taxon>
        <taxon>Methanothermococcus</taxon>
    </lineage>
</organism>
<accession>A0A832YRX8</accession>
<comment type="caution">
    <text evidence="2">The sequence shown here is derived from an EMBL/GenBank/DDBJ whole genome shotgun (WGS) entry which is preliminary data.</text>
</comment>
<dbReference type="Proteomes" id="UP000605144">
    <property type="component" value="Unassembled WGS sequence"/>
</dbReference>
<protein>
    <submittedName>
        <fullName evidence="2">Uncharacterized protein</fullName>
    </submittedName>
</protein>